<comment type="caution">
    <text evidence="4">The sequence shown here is derived from an EMBL/GenBank/DDBJ whole genome shotgun (WGS) entry which is preliminary data.</text>
</comment>
<dbReference type="GO" id="GO:0005739">
    <property type="term" value="C:mitochondrion"/>
    <property type="evidence" value="ECO:0007669"/>
    <property type="project" value="TreeGrafter"/>
</dbReference>
<gene>
    <name evidence="4" type="ORF">FGG08_003972</name>
</gene>
<feature type="domain" description="L-tryptophan decarboxylase PsiD-like" evidence="3">
    <location>
        <begin position="41"/>
        <end position="176"/>
    </location>
</feature>
<keyword evidence="2" id="KW-0456">Lyase</keyword>
<evidence type="ECO:0000259" key="3">
    <source>
        <dbReference type="Pfam" id="PF12588"/>
    </source>
</evidence>
<dbReference type="GO" id="GO:0006646">
    <property type="term" value="P:phosphatidylethanolamine biosynthetic process"/>
    <property type="evidence" value="ECO:0007669"/>
    <property type="project" value="TreeGrafter"/>
</dbReference>
<dbReference type="OrthoDB" id="5973539at2759"/>
<evidence type="ECO:0000313" key="5">
    <source>
        <dbReference type="Proteomes" id="UP000698800"/>
    </source>
</evidence>
<dbReference type="GO" id="GO:0004609">
    <property type="term" value="F:phosphatidylserine decarboxylase activity"/>
    <property type="evidence" value="ECO:0007669"/>
    <property type="project" value="InterPro"/>
</dbReference>
<proteinExistence type="predicted"/>
<reference evidence="4" key="1">
    <citation type="submission" date="2021-03" db="EMBL/GenBank/DDBJ databases">
        <title>Comparative genomics and phylogenomic investigation of the class Geoglossomycetes provide insights into ecological specialization and systematics.</title>
        <authorList>
            <person name="Melie T."/>
            <person name="Pirro S."/>
            <person name="Miller A.N."/>
            <person name="Quandt A."/>
        </authorList>
    </citation>
    <scope>NUCLEOTIDE SEQUENCE</scope>
    <source>
        <strain evidence="4">GBOQ0MN5Z8</strain>
    </source>
</reference>
<keyword evidence="1" id="KW-0210">Decarboxylase</keyword>
<keyword evidence="5" id="KW-1185">Reference proteome</keyword>
<dbReference type="Pfam" id="PF12588">
    <property type="entry name" value="PSDC"/>
    <property type="match status" value="1"/>
</dbReference>
<dbReference type="AlphaFoldDB" id="A0A9P8I8I2"/>
<organism evidence="4 5">
    <name type="scientific">Glutinoglossum americanum</name>
    <dbReference type="NCBI Taxonomy" id="1670608"/>
    <lineage>
        <taxon>Eukaryota</taxon>
        <taxon>Fungi</taxon>
        <taxon>Dikarya</taxon>
        <taxon>Ascomycota</taxon>
        <taxon>Pezizomycotina</taxon>
        <taxon>Geoglossomycetes</taxon>
        <taxon>Geoglossales</taxon>
        <taxon>Geoglossaceae</taxon>
        <taxon>Glutinoglossum</taxon>
    </lineage>
</organism>
<dbReference type="Pfam" id="PF02666">
    <property type="entry name" value="PS_Dcarbxylase"/>
    <property type="match status" value="1"/>
</dbReference>
<evidence type="ECO:0000256" key="1">
    <source>
        <dbReference type="ARBA" id="ARBA00022793"/>
    </source>
</evidence>
<dbReference type="PANTHER" id="PTHR10067">
    <property type="entry name" value="PHOSPHATIDYLSERINE DECARBOXYLASE"/>
    <property type="match status" value="1"/>
</dbReference>
<evidence type="ECO:0000256" key="2">
    <source>
        <dbReference type="ARBA" id="ARBA00023239"/>
    </source>
</evidence>
<accession>A0A9P8I8I2</accession>
<dbReference type="PANTHER" id="PTHR10067:SF9">
    <property type="entry name" value="PHOSPHATIDYLSERINE DECARBOXYLASE FAMILY PROTEIN (AFU_ORTHOLOGUE AFUA_7G01730)"/>
    <property type="match status" value="1"/>
</dbReference>
<name>A0A9P8I8I2_9PEZI</name>
<evidence type="ECO:0000313" key="4">
    <source>
        <dbReference type="EMBL" id="KAH0541560.1"/>
    </source>
</evidence>
<dbReference type="EMBL" id="JAGHQL010000075">
    <property type="protein sequence ID" value="KAH0541560.1"/>
    <property type="molecule type" value="Genomic_DNA"/>
</dbReference>
<sequence>MPEELIPRCGKWLPENPRVIENWLAGLIDEVTSIETPQPLHPVIGEFKELIEGDAQIYMLFHQMFSEVPTKPPYNKDPTGKRQVRDYKMMLMLFNRIMTRAPEFSENALVGFPINAILDWPMGTGSGFAAFLNDKVNMQFRKVLNEWARYLKSEESAYVLSTNPKGWFGAAAVAAMPDFNSLFICDPCAPHHGFTSWDDFFTRQFRPGVRPVEAPEEDRVIVNSCESAPYRIARKVKAQDRFWVKAQPYSLEHMLAGDTRASQFIGGTVYQAFLSAQSYHRWHSPVSGRVVGAYVQPGTYYSEARAEGFPDPDPAAPNDSQGYITQVATRAMIFIEADNPDIGLMCVMPVGMAEVSTCDITVNEGQHVKKGDQLGMFHFGGSTHCLFFRPEVNIMFDLHGQEPGLNAKNINVNAVIALVMEPNSVVSGRELV</sequence>
<protein>
    <recommendedName>
        <fullName evidence="3">L-tryptophan decarboxylase PsiD-like domain-containing protein</fullName>
    </recommendedName>
</protein>
<dbReference type="InterPro" id="IPR022237">
    <property type="entry name" value="PsiD-like"/>
</dbReference>
<dbReference type="Proteomes" id="UP000698800">
    <property type="component" value="Unassembled WGS sequence"/>
</dbReference>
<dbReference type="InterPro" id="IPR003817">
    <property type="entry name" value="PS_Dcarbxylase"/>
</dbReference>